<keyword evidence="1 4" id="KW-0533">Nickel</keyword>
<keyword evidence="3 4" id="KW-0862">Zinc</keyword>
<gene>
    <name evidence="4" type="primary">hypA</name>
    <name evidence="5" type="ORF">B8X00_08295</name>
</gene>
<organism evidence="5 6">
    <name type="scientific">Acetobacter fabarum</name>
    <dbReference type="NCBI Taxonomy" id="483199"/>
    <lineage>
        <taxon>Bacteria</taxon>
        <taxon>Pseudomonadati</taxon>
        <taxon>Pseudomonadota</taxon>
        <taxon>Alphaproteobacteria</taxon>
        <taxon>Acetobacterales</taxon>
        <taxon>Acetobacteraceae</taxon>
        <taxon>Acetobacter</taxon>
    </lineage>
</organism>
<evidence type="ECO:0000256" key="4">
    <source>
        <dbReference type="HAMAP-Rule" id="MF_00213"/>
    </source>
</evidence>
<accession>A0A269XXH4</accession>
<dbReference type="Pfam" id="PF01155">
    <property type="entry name" value="HypA"/>
    <property type="match status" value="1"/>
</dbReference>
<feature type="binding site" evidence="4">
    <location>
        <position position="76"/>
    </location>
    <ligand>
        <name>Zn(2+)</name>
        <dbReference type="ChEBI" id="CHEBI:29105"/>
    </ligand>
</feature>
<reference evidence="5 6" key="1">
    <citation type="submission" date="2017-04" db="EMBL/GenBank/DDBJ databases">
        <title>Kefir bacterial isolates.</title>
        <authorList>
            <person name="Kim Y."/>
            <person name="Blasche S."/>
            <person name="Patil K.R."/>
        </authorList>
    </citation>
    <scope>NUCLEOTIDE SEQUENCE [LARGE SCALE GENOMIC DNA]</scope>
    <source>
        <strain evidence="5 6">KR</strain>
    </source>
</reference>
<dbReference type="NCBIfam" id="TIGR00100">
    <property type="entry name" value="hypA"/>
    <property type="match status" value="1"/>
</dbReference>
<dbReference type="RefSeq" id="WP_095349802.1">
    <property type="nucleotide sequence ID" value="NZ_JBDNMF010000019.1"/>
</dbReference>
<keyword evidence="2 4" id="KW-0479">Metal-binding</keyword>
<dbReference type="Proteomes" id="UP000216151">
    <property type="component" value="Unassembled WGS sequence"/>
</dbReference>
<feature type="binding site" evidence="4">
    <location>
        <position position="92"/>
    </location>
    <ligand>
        <name>Zn(2+)</name>
        <dbReference type="ChEBI" id="CHEBI:29105"/>
    </ligand>
</feature>
<feature type="binding site" evidence="4">
    <location>
        <position position="2"/>
    </location>
    <ligand>
        <name>Ni(2+)</name>
        <dbReference type="ChEBI" id="CHEBI:49786"/>
    </ligand>
</feature>
<evidence type="ECO:0000256" key="1">
    <source>
        <dbReference type="ARBA" id="ARBA00022596"/>
    </source>
</evidence>
<dbReference type="GO" id="GO:0051604">
    <property type="term" value="P:protein maturation"/>
    <property type="evidence" value="ECO:0007669"/>
    <property type="project" value="InterPro"/>
</dbReference>
<dbReference type="PIRSF" id="PIRSF004761">
    <property type="entry name" value="Hydrgn_mat_HypA"/>
    <property type="match status" value="1"/>
</dbReference>
<dbReference type="EMBL" id="NCXK01000009">
    <property type="protein sequence ID" value="PAK77978.1"/>
    <property type="molecule type" value="Genomic_DNA"/>
</dbReference>
<dbReference type="PANTHER" id="PTHR34535">
    <property type="entry name" value="HYDROGENASE MATURATION FACTOR HYPA"/>
    <property type="match status" value="1"/>
</dbReference>
<protein>
    <recommendedName>
        <fullName evidence="4">Hydrogenase maturation factor HypA</fullName>
    </recommendedName>
</protein>
<dbReference type="GO" id="GO:0008270">
    <property type="term" value="F:zinc ion binding"/>
    <property type="evidence" value="ECO:0007669"/>
    <property type="project" value="UniProtKB-UniRule"/>
</dbReference>
<evidence type="ECO:0000313" key="6">
    <source>
        <dbReference type="Proteomes" id="UP000216151"/>
    </source>
</evidence>
<comment type="caution">
    <text evidence="5">The sequence shown here is derived from an EMBL/GenBank/DDBJ whole genome shotgun (WGS) entry which is preliminary data.</text>
</comment>
<evidence type="ECO:0000313" key="5">
    <source>
        <dbReference type="EMBL" id="PAK77978.1"/>
    </source>
</evidence>
<comment type="function">
    <text evidence="4">Involved in the maturation of [NiFe] hydrogenases. Required for nickel insertion into the metal center of the hydrogenase.</text>
</comment>
<comment type="similarity">
    <text evidence="4">Belongs to the HypA/HybF family.</text>
</comment>
<dbReference type="AlphaFoldDB" id="A0A269XXH4"/>
<dbReference type="HAMAP" id="MF_00213">
    <property type="entry name" value="HypA_HybF"/>
    <property type="match status" value="1"/>
</dbReference>
<proteinExistence type="inferred from homology"/>
<dbReference type="OrthoDB" id="288014at2"/>
<keyword evidence="6" id="KW-1185">Reference proteome</keyword>
<feature type="binding site" evidence="4">
    <location>
        <position position="89"/>
    </location>
    <ligand>
        <name>Zn(2+)</name>
        <dbReference type="ChEBI" id="CHEBI:29105"/>
    </ligand>
</feature>
<dbReference type="InterPro" id="IPR000688">
    <property type="entry name" value="HypA/HybF"/>
</dbReference>
<evidence type="ECO:0000256" key="2">
    <source>
        <dbReference type="ARBA" id="ARBA00022723"/>
    </source>
</evidence>
<dbReference type="GO" id="GO:0016151">
    <property type="term" value="F:nickel cation binding"/>
    <property type="evidence" value="ECO:0007669"/>
    <property type="project" value="UniProtKB-UniRule"/>
</dbReference>
<dbReference type="Gene3D" id="3.30.2320.80">
    <property type="match status" value="1"/>
</dbReference>
<name>A0A269XXH4_9PROT</name>
<evidence type="ECO:0000256" key="3">
    <source>
        <dbReference type="ARBA" id="ARBA00022833"/>
    </source>
</evidence>
<dbReference type="PANTHER" id="PTHR34535:SF3">
    <property type="entry name" value="HYDROGENASE MATURATION FACTOR HYPA"/>
    <property type="match status" value="1"/>
</dbReference>
<feature type="binding site" evidence="4">
    <location>
        <position position="73"/>
    </location>
    <ligand>
        <name>Zn(2+)</name>
        <dbReference type="ChEBI" id="CHEBI:29105"/>
    </ligand>
</feature>
<sequence>MHEMSLCESLLGVIEESARQEGFTKVTCVRVEVGRFAGVELPAMRFGFEVVARGTLAEGARLDFVDVPGSAWCFDCGQTVVLENRLDPCPLCGGVRLQPSGGTEIRLKDMEVI</sequence>